<organism evidence="3 4">
    <name type="scientific">Brevibacillus centrosporus</name>
    <dbReference type="NCBI Taxonomy" id="54910"/>
    <lineage>
        <taxon>Bacteria</taxon>
        <taxon>Bacillati</taxon>
        <taxon>Bacillota</taxon>
        <taxon>Bacilli</taxon>
        <taxon>Bacillales</taxon>
        <taxon>Paenibacillaceae</taxon>
        <taxon>Brevibacillus</taxon>
    </lineage>
</organism>
<dbReference type="InterPro" id="IPR001119">
    <property type="entry name" value="SLH_dom"/>
</dbReference>
<proteinExistence type="predicted"/>
<dbReference type="PANTHER" id="PTHR43308:SF5">
    <property type="entry name" value="S-LAYER PROTEIN _ PEPTIDOGLYCAN ENDO-BETA-N-ACETYLGLUCOSAMINIDASE"/>
    <property type="match status" value="1"/>
</dbReference>
<dbReference type="GeneID" id="301131937"/>
<accession>A0A1I3SVF3</accession>
<dbReference type="AlphaFoldDB" id="A0A1I3SVF3"/>
<name>A0A1I3SVF3_9BACL</name>
<dbReference type="PANTHER" id="PTHR43308">
    <property type="entry name" value="OUTER MEMBRANE PROTEIN ALPHA-RELATED"/>
    <property type="match status" value="1"/>
</dbReference>
<evidence type="ECO:0000313" key="4">
    <source>
        <dbReference type="Proteomes" id="UP000198915"/>
    </source>
</evidence>
<dbReference type="Pfam" id="PF00395">
    <property type="entry name" value="SLH"/>
    <property type="match status" value="2"/>
</dbReference>
<evidence type="ECO:0000256" key="1">
    <source>
        <dbReference type="SAM" id="SignalP"/>
    </source>
</evidence>
<sequence length="352" mass="39660">MQNFLRQMGKKATAMTLLLSFAVTGVATCGVGVEKAFAREDVVTRAGMFTDSTGHWAAKDIEAAAKNGWIQGFPDGTFQPEQTVTQEQFLSLIERVLPSFTGHEPDAFIRDTYLKQAEGRWSEKTYTHLAAAGILPTGKPTDPMNRLEATRILLAALGHQSEGEKYRGTKAKFFSDLSTDDEAQVMIAYPAYKMGIMAGYPDGTFRPAEKISRAQAVVLVNRLERQIHELYPGTVTDVEKQGMTKAVSAFVGIVMDQEQIRRYDDLVSYVKKNKLPVTESFLREHFSFMQYEVYDYIRFPRFNELTYYAKIGLGKYRMTVQYYSGELGGSVDKTFYLSSMDGKTFRLIGKDE</sequence>
<evidence type="ECO:0000259" key="2">
    <source>
        <dbReference type="PROSITE" id="PS51272"/>
    </source>
</evidence>
<evidence type="ECO:0000313" key="3">
    <source>
        <dbReference type="EMBL" id="SFJ62182.1"/>
    </source>
</evidence>
<feature type="chain" id="PRO_5038675383" evidence="1">
    <location>
        <begin position="28"/>
        <end position="352"/>
    </location>
</feature>
<dbReference type="STRING" id="1884381.SAMN05518846_104299"/>
<dbReference type="RefSeq" id="WP_092267748.1">
    <property type="nucleotide sequence ID" value="NZ_CP176856.1"/>
</dbReference>
<keyword evidence="4" id="KW-1185">Reference proteome</keyword>
<dbReference type="PROSITE" id="PS51272">
    <property type="entry name" value="SLH"/>
    <property type="match status" value="2"/>
</dbReference>
<dbReference type="InterPro" id="IPR051465">
    <property type="entry name" value="Cell_Envelope_Struct_Comp"/>
</dbReference>
<feature type="domain" description="SLH" evidence="2">
    <location>
        <begin position="170"/>
        <end position="234"/>
    </location>
</feature>
<feature type="domain" description="SLH" evidence="2">
    <location>
        <begin position="44"/>
        <end position="107"/>
    </location>
</feature>
<gene>
    <name evidence="3" type="ORF">SAMN05518846_104299</name>
</gene>
<keyword evidence="1" id="KW-0732">Signal</keyword>
<feature type="signal peptide" evidence="1">
    <location>
        <begin position="1"/>
        <end position="27"/>
    </location>
</feature>
<reference evidence="4" key="1">
    <citation type="submission" date="2016-10" db="EMBL/GenBank/DDBJ databases">
        <authorList>
            <person name="Varghese N."/>
            <person name="Submissions S."/>
        </authorList>
    </citation>
    <scope>NUCLEOTIDE SEQUENCE [LARGE SCALE GENOMIC DNA]</scope>
    <source>
        <strain evidence="4">OK042</strain>
    </source>
</reference>
<protein>
    <submittedName>
        <fullName evidence="3">S-layer homology domain-containing protein</fullName>
    </submittedName>
</protein>
<dbReference type="Proteomes" id="UP000198915">
    <property type="component" value="Unassembled WGS sequence"/>
</dbReference>
<dbReference type="EMBL" id="FORT01000004">
    <property type="protein sequence ID" value="SFJ62182.1"/>
    <property type="molecule type" value="Genomic_DNA"/>
</dbReference>